<protein>
    <submittedName>
        <fullName evidence="1">Uncharacterized protein</fullName>
    </submittedName>
</protein>
<dbReference type="Proteomes" id="UP001305647">
    <property type="component" value="Unassembled WGS sequence"/>
</dbReference>
<evidence type="ECO:0000313" key="1">
    <source>
        <dbReference type="EMBL" id="KAK4100484.1"/>
    </source>
</evidence>
<sequence length="323" mass="37829">MKLPPRLCSQWQTAAARLAFITPGRMELALFYKCWDRYDGRRPSMGRFCRRRHAAFNSLCKCWEPPTYLFLICRTLLEDAQFVFFSGNRFIVHDCYASPPWRVPDLEHTQPGSAAPVSGYPNNCFTACEFPQERPDTWPRTGSRAMRDWFRTVDWLRDKINAPALILRLIVAEESDSNFPEVYIYPTTRDEGDLIDAAYTQLCWPLGQLAEDGLAGFHADFAYPWRLTPEYQERYDEEDDWDWVDDLKEKYKERAGRDVMGDRYDSLYANGRGAGHMVEDAYMALAELLKQLVEDGLTKFDSRFHYPWEWTDERRDEILEGNG</sequence>
<accession>A0AAN6T1C9</accession>
<proteinExistence type="predicted"/>
<reference evidence="1" key="2">
    <citation type="submission" date="2023-05" db="EMBL/GenBank/DDBJ databases">
        <authorList>
            <consortium name="Lawrence Berkeley National Laboratory"/>
            <person name="Steindorff A."/>
            <person name="Hensen N."/>
            <person name="Bonometti L."/>
            <person name="Westerberg I."/>
            <person name="Brannstrom I.O."/>
            <person name="Guillou S."/>
            <person name="Cros-Aarteil S."/>
            <person name="Calhoun S."/>
            <person name="Haridas S."/>
            <person name="Kuo A."/>
            <person name="Mondo S."/>
            <person name="Pangilinan J."/>
            <person name="Riley R."/>
            <person name="Labutti K."/>
            <person name="Andreopoulos B."/>
            <person name="Lipzen A."/>
            <person name="Chen C."/>
            <person name="Yanf M."/>
            <person name="Daum C."/>
            <person name="Ng V."/>
            <person name="Clum A."/>
            <person name="Ohm R."/>
            <person name="Martin F."/>
            <person name="Silar P."/>
            <person name="Natvig D."/>
            <person name="Lalanne C."/>
            <person name="Gautier V."/>
            <person name="Ament-Velasquez S.L."/>
            <person name="Kruys A."/>
            <person name="Hutchinson M.I."/>
            <person name="Powell A.J."/>
            <person name="Barry K."/>
            <person name="Miller A.N."/>
            <person name="Grigoriev I.V."/>
            <person name="Debuchy R."/>
            <person name="Gladieux P."/>
            <person name="Thoren M.H."/>
            <person name="Johannesson H."/>
        </authorList>
    </citation>
    <scope>NUCLEOTIDE SEQUENCE</scope>
    <source>
        <strain evidence="1">CBS 757.83</strain>
    </source>
</reference>
<dbReference type="EMBL" id="MU863640">
    <property type="protein sequence ID" value="KAK4100484.1"/>
    <property type="molecule type" value="Genomic_DNA"/>
</dbReference>
<comment type="caution">
    <text evidence="1">The sequence shown here is derived from an EMBL/GenBank/DDBJ whole genome shotgun (WGS) entry which is preliminary data.</text>
</comment>
<keyword evidence="2" id="KW-1185">Reference proteome</keyword>
<gene>
    <name evidence="1" type="ORF">N658DRAFT_559555</name>
</gene>
<organism evidence="1 2">
    <name type="scientific">Parathielavia hyrcaniae</name>
    <dbReference type="NCBI Taxonomy" id="113614"/>
    <lineage>
        <taxon>Eukaryota</taxon>
        <taxon>Fungi</taxon>
        <taxon>Dikarya</taxon>
        <taxon>Ascomycota</taxon>
        <taxon>Pezizomycotina</taxon>
        <taxon>Sordariomycetes</taxon>
        <taxon>Sordariomycetidae</taxon>
        <taxon>Sordariales</taxon>
        <taxon>Chaetomiaceae</taxon>
        <taxon>Parathielavia</taxon>
    </lineage>
</organism>
<reference evidence="1" key="1">
    <citation type="journal article" date="2023" name="Mol. Phylogenet. Evol.">
        <title>Genome-scale phylogeny and comparative genomics of the fungal order Sordariales.</title>
        <authorList>
            <person name="Hensen N."/>
            <person name="Bonometti L."/>
            <person name="Westerberg I."/>
            <person name="Brannstrom I.O."/>
            <person name="Guillou S."/>
            <person name="Cros-Aarteil S."/>
            <person name="Calhoun S."/>
            <person name="Haridas S."/>
            <person name="Kuo A."/>
            <person name="Mondo S."/>
            <person name="Pangilinan J."/>
            <person name="Riley R."/>
            <person name="LaButti K."/>
            <person name="Andreopoulos B."/>
            <person name="Lipzen A."/>
            <person name="Chen C."/>
            <person name="Yan M."/>
            <person name="Daum C."/>
            <person name="Ng V."/>
            <person name="Clum A."/>
            <person name="Steindorff A."/>
            <person name="Ohm R.A."/>
            <person name="Martin F."/>
            <person name="Silar P."/>
            <person name="Natvig D.O."/>
            <person name="Lalanne C."/>
            <person name="Gautier V."/>
            <person name="Ament-Velasquez S.L."/>
            <person name="Kruys A."/>
            <person name="Hutchinson M.I."/>
            <person name="Powell A.J."/>
            <person name="Barry K."/>
            <person name="Miller A.N."/>
            <person name="Grigoriev I.V."/>
            <person name="Debuchy R."/>
            <person name="Gladieux P."/>
            <person name="Hiltunen Thoren M."/>
            <person name="Johannesson H."/>
        </authorList>
    </citation>
    <scope>NUCLEOTIDE SEQUENCE</scope>
    <source>
        <strain evidence="1">CBS 757.83</strain>
    </source>
</reference>
<dbReference type="AlphaFoldDB" id="A0AAN6T1C9"/>
<name>A0AAN6T1C9_9PEZI</name>
<evidence type="ECO:0000313" key="2">
    <source>
        <dbReference type="Proteomes" id="UP001305647"/>
    </source>
</evidence>